<proteinExistence type="predicted"/>
<sequence length="142" mass="16701">MNIKKTVLILFLVTFCFSCSTTKKEDLKNLNGYWEIKEVKQENGKEIVFKFNEMVDFIEVKNLNGIRKKVQPSLEGGYKATNDAENFTISQQGESWVFHYQTELDEWTETLLKLNENEFIVKNNRGITYTYQRFNGYLDGTK</sequence>
<dbReference type="EMBL" id="FQYY01000006">
    <property type="protein sequence ID" value="SHI98399.1"/>
    <property type="molecule type" value="Genomic_DNA"/>
</dbReference>
<dbReference type="STRING" id="579105.SAMN04488096_106202"/>
<accession>A0A1M6FL75</accession>
<protein>
    <recommendedName>
        <fullName evidence="3">Lipocalin-like domain-containing protein</fullName>
    </recommendedName>
</protein>
<keyword evidence="2" id="KW-1185">Reference proteome</keyword>
<dbReference type="Proteomes" id="UP000184225">
    <property type="component" value="Unassembled WGS sequence"/>
</dbReference>
<reference evidence="1 2" key="1">
    <citation type="submission" date="2016-11" db="EMBL/GenBank/DDBJ databases">
        <authorList>
            <person name="Jaros S."/>
            <person name="Januszkiewicz K."/>
            <person name="Wedrychowicz H."/>
        </authorList>
    </citation>
    <scope>NUCLEOTIDE SEQUENCE [LARGE SCALE GENOMIC DNA]</scope>
    <source>
        <strain evidence="1 2">DSM 21425</strain>
    </source>
</reference>
<dbReference type="RefSeq" id="WP_073151615.1">
    <property type="nucleotide sequence ID" value="NZ_FQYY01000006.1"/>
</dbReference>
<dbReference type="AlphaFoldDB" id="A0A1M6FL75"/>
<evidence type="ECO:0000313" key="1">
    <source>
        <dbReference type="EMBL" id="SHI98399.1"/>
    </source>
</evidence>
<evidence type="ECO:0000313" key="2">
    <source>
        <dbReference type="Proteomes" id="UP000184225"/>
    </source>
</evidence>
<name>A0A1M6FL75_9FLAO</name>
<organism evidence="1 2">
    <name type="scientific">Mesonia phycicola</name>
    <dbReference type="NCBI Taxonomy" id="579105"/>
    <lineage>
        <taxon>Bacteria</taxon>
        <taxon>Pseudomonadati</taxon>
        <taxon>Bacteroidota</taxon>
        <taxon>Flavobacteriia</taxon>
        <taxon>Flavobacteriales</taxon>
        <taxon>Flavobacteriaceae</taxon>
        <taxon>Mesonia</taxon>
    </lineage>
</organism>
<evidence type="ECO:0008006" key="3">
    <source>
        <dbReference type="Google" id="ProtNLM"/>
    </source>
</evidence>
<gene>
    <name evidence="1" type="ORF">SAMN04488096_106202</name>
</gene>
<dbReference type="OrthoDB" id="1143855at2"/>